<feature type="region of interest" description="Disordered" evidence="1">
    <location>
        <begin position="36"/>
        <end position="85"/>
    </location>
</feature>
<dbReference type="Proteomes" id="UP000007305">
    <property type="component" value="Chromosome 8"/>
</dbReference>
<reference evidence="2" key="2">
    <citation type="submission" date="2019-07" db="EMBL/GenBank/DDBJ databases">
        <authorList>
            <person name="Seetharam A."/>
            <person name="Woodhouse M."/>
            <person name="Cannon E."/>
        </authorList>
    </citation>
    <scope>NUCLEOTIDE SEQUENCE [LARGE SCALE GENOMIC DNA]</scope>
    <source>
        <strain evidence="2">cv. B73</strain>
    </source>
</reference>
<reference evidence="2" key="3">
    <citation type="submission" date="2021-05" db="UniProtKB">
        <authorList>
            <consortium name="EnsemblPlants"/>
        </authorList>
    </citation>
    <scope>IDENTIFICATION</scope>
    <source>
        <strain evidence="2">cv. B73</strain>
    </source>
</reference>
<name>A0A804QV01_MAIZE</name>
<feature type="compositionally biased region" description="Basic residues" evidence="1">
    <location>
        <begin position="37"/>
        <end position="46"/>
    </location>
</feature>
<protein>
    <submittedName>
        <fullName evidence="2">Uncharacterized protein</fullName>
    </submittedName>
</protein>
<evidence type="ECO:0000313" key="3">
    <source>
        <dbReference type="Proteomes" id="UP000007305"/>
    </source>
</evidence>
<organism evidence="2 3">
    <name type="scientific">Zea mays</name>
    <name type="common">Maize</name>
    <dbReference type="NCBI Taxonomy" id="4577"/>
    <lineage>
        <taxon>Eukaryota</taxon>
        <taxon>Viridiplantae</taxon>
        <taxon>Streptophyta</taxon>
        <taxon>Embryophyta</taxon>
        <taxon>Tracheophyta</taxon>
        <taxon>Spermatophyta</taxon>
        <taxon>Magnoliopsida</taxon>
        <taxon>Liliopsida</taxon>
        <taxon>Poales</taxon>
        <taxon>Poaceae</taxon>
        <taxon>PACMAD clade</taxon>
        <taxon>Panicoideae</taxon>
        <taxon>Andropogonodae</taxon>
        <taxon>Andropogoneae</taxon>
        <taxon>Tripsacinae</taxon>
        <taxon>Zea</taxon>
    </lineage>
</organism>
<dbReference type="Gramene" id="Zm00001eb367140_T001">
    <property type="protein sequence ID" value="Zm00001eb367140_P001"/>
    <property type="gene ID" value="Zm00001eb367140"/>
</dbReference>
<dbReference type="InParanoid" id="A0A804QV01"/>
<proteinExistence type="predicted"/>
<dbReference type="EnsemblPlants" id="Zm00001eb367140_T001">
    <property type="protein sequence ID" value="Zm00001eb367140_P001"/>
    <property type="gene ID" value="Zm00001eb367140"/>
</dbReference>
<keyword evidence="3" id="KW-1185">Reference proteome</keyword>
<dbReference type="AlphaFoldDB" id="A0A804QV01"/>
<sequence>MESFLYILLIYTDTVTRSKSLPVYKYAYFPAPLNKAASHKSRRQRAKVPPGNIRATPSGRAPPTTERCRRSRPLNSQSPAGFPDREAAASRGFPLAIAPHYLPQNEQSQRKRKSRAAAEAHAVRRAWTCRGSGVDSGQQGGGVTIFSFFSFEVFMGGQGTDDLCWTLAAVDARTHASVERVACVLTARVPQEVRVGCRVVRVAGVGGDGLLVRLLRGREVVARLPQERRVPPQRLRVRGLRAHRPLEEVLRPERPVGPSATARARGAPYSITAFCKPKAVGADSPVEVALHLVQELRKVCQEQRAVGLLGQGLFVPLRRGHVLRRVVDRVWLWRLHRRDELLQGFRVHQLLCTHARLHPGGFIGYPFPDGQLVVVYSLLRLCILHGHRVGHGRQWRRLRLRHVLRQHHRSVLPMRRLVRLAVAGGAGNWPHFAAPVAVSTH</sequence>
<evidence type="ECO:0000313" key="2">
    <source>
        <dbReference type="EnsemblPlants" id="Zm00001eb367140_P001"/>
    </source>
</evidence>
<evidence type="ECO:0000256" key="1">
    <source>
        <dbReference type="SAM" id="MobiDB-lite"/>
    </source>
</evidence>
<accession>A0A804QV01</accession>
<reference evidence="3" key="1">
    <citation type="journal article" date="2009" name="Science">
        <title>The B73 maize genome: complexity, diversity, and dynamics.</title>
        <authorList>
            <person name="Schnable P.S."/>
            <person name="Ware D."/>
            <person name="Fulton R.S."/>
            <person name="Stein J.C."/>
            <person name="Wei F."/>
            <person name="Pasternak S."/>
            <person name="Liang C."/>
            <person name="Zhang J."/>
            <person name="Fulton L."/>
            <person name="Graves T.A."/>
            <person name="Minx P."/>
            <person name="Reily A.D."/>
            <person name="Courtney L."/>
            <person name="Kruchowski S.S."/>
            <person name="Tomlinson C."/>
            <person name="Strong C."/>
            <person name="Delehaunty K."/>
            <person name="Fronick C."/>
            <person name="Courtney B."/>
            <person name="Rock S.M."/>
            <person name="Belter E."/>
            <person name="Du F."/>
            <person name="Kim K."/>
            <person name="Abbott R.M."/>
            <person name="Cotton M."/>
            <person name="Levy A."/>
            <person name="Marchetto P."/>
            <person name="Ochoa K."/>
            <person name="Jackson S.M."/>
            <person name="Gillam B."/>
            <person name="Chen W."/>
            <person name="Yan L."/>
            <person name="Higginbotham J."/>
            <person name="Cardenas M."/>
            <person name="Waligorski J."/>
            <person name="Applebaum E."/>
            <person name="Phelps L."/>
            <person name="Falcone J."/>
            <person name="Kanchi K."/>
            <person name="Thane T."/>
            <person name="Scimone A."/>
            <person name="Thane N."/>
            <person name="Henke J."/>
            <person name="Wang T."/>
            <person name="Ruppert J."/>
            <person name="Shah N."/>
            <person name="Rotter K."/>
            <person name="Hodges J."/>
            <person name="Ingenthron E."/>
            <person name="Cordes M."/>
            <person name="Kohlberg S."/>
            <person name="Sgro J."/>
            <person name="Delgado B."/>
            <person name="Mead K."/>
            <person name="Chinwalla A."/>
            <person name="Leonard S."/>
            <person name="Crouse K."/>
            <person name="Collura K."/>
            <person name="Kudrna D."/>
            <person name="Currie J."/>
            <person name="He R."/>
            <person name="Angelova A."/>
            <person name="Rajasekar S."/>
            <person name="Mueller T."/>
            <person name="Lomeli R."/>
            <person name="Scara G."/>
            <person name="Ko A."/>
            <person name="Delaney K."/>
            <person name="Wissotski M."/>
            <person name="Lopez G."/>
            <person name="Campos D."/>
            <person name="Braidotti M."/>
            <person name="Ashley E."/>
            <person name="Golser W."/>
            <person name="Kim H."/>
            <person name="Lee S."/>
            <person name="Lin J."/>
            <person name="Dujmic Z."/>
            <person name="Kim W."/>
            <person name="Talag J."/>
            <person name="Zuccolo A."/>
            <person name="Fan C."/>
            <person name="Sebastian A."/>
            <person name="Kramer M."/>
            <person name="Spiegel L."/>
            <person name="Nascimento L."/>
            <person name="Zutavern T."/>
            <person name="Miller B."/>
            <person name="Ambroise C."/>
            <person name="Muller S."/>
            <person name="Spooner W."/>
            <person name="Narechania A."/>
            <person name="Ren L."/>
            <person name="Wei S."/>
            <person name="Kumari S."/>
            <person name="Faga B."/>
            <person name="Levy M.J."/>
            <person name="McMahan L."/>
            <person name="Van Buren P."/>
            <person name="Vaughn M.W."/>
            <person name="Ying K."/>
            <person name="Yeh C.-T."/>
            <person name="Emrich S.J."/>
            <person name="Jia Y."/>
            <person name="Kalyanaraman A."/>
            <person name="Hsia A.-P."/>
            <person name="Barbazuk W.B."/>
            <person name="Baucom R.S."/>
            <person name="Brutnell T.P."/>
            <person name="Carpita N.C."/>
            <person name="Chaparro C."/>
            <person name="Chia J.-M."/>
            <person name="Deragon J.-M."/>
            <person name="Estill J.C."/>
            <person name="Fu Y."/>
            <person name="Jeddeloh J.A."/>
            <person name="Han Y."/>
            <person name="Lee H."/>
            <person name="Li P."/>
            <person name="Lisch D.R."/>
            <person name="Liu S."/>
            <person name="Liu Z."/>
            <person name="Nagel D.H."/>
            <person name="McCann M.C."/>
            <person name="SanMiguel P."/>
            <person name="Myers A.M."/>
            <person name="Nettleton D."/>
            <person name="Nguyen J."/>
            <person name="Penning B.W."/>
            <person name="Ponnala L."/>
            <person name="Schneider K.L."/>
            <person name="Schwartz D.C."/>
            <person name="Sharma A."/>
            <person name="Soderlund C."/>
            <person name="Springer N.M."/>
            <person name="Sun Q."/>
            <person name="Wang H."/>
            <person name="Waterman M."/>
            <person name="Westerman R."/>
            <person name="Wolfgruber T.K."/>
            <person name="Yang L."/>
            <person name="Yu Y."/>
            <person name="Zhang L."/>
            <person name="Zhou S."/>
            <person name="Zhu Q."/>
            <person name="Bennetzen J.L."/>
            <person name="Dawe R.K."/>
            <person name="Jiang J."/>
            <person name="Jiang N."/>
            <person name="Presting G.G."/>
            <person name="Wessler S.R."/>
            <person name="Aluru S."/>
            <person name="Martienssen R.A."/>
            <person name="Clifton S.W."/>
            <person name="McCombie W.R."/>
            <person name="Wing R.A."/>
            <person name="Wilson R.K."/>
        </authorList>
    </citation>
    <scope>NUCLEOTIDE SEQUENCE [LARGE SCALE GENOMIC DNA]</scope>
    <source>
        <strain evidence="3">cv. B73</strain>
    </source>
</reference>